<dbReference type="Pfam" id="PF17919">
    <property type="entry name" value="RT_RNaseH_2"/>
    <property type="match status" value="1"/>
</dbReference>
<feature type="compositionally biased region" description="Basic and acidic residues" evidence="4">
    <location>
        <begin position="1267"/>
        <end position="1277"/>
    </location>
</feature>
<protein>
    <recommendedName>
        <fullName evidence="3">Gypsy retrotransposon integrase-like protein 1</fullName>
        <ecNumber evidence="2">3.1.26.4</ecNumber>
    </recommendedName>
</protein>
<dbReference type="SUPFAM" id="SSF56672">
    <property type="entry name" value="DNA/RNA polymerases"/>
    <property type="match status" value="1"/>
</dbReference>
<feature type="domain" description="Reverse transcriptase" evidence="5">
    <location>
        <begin position="450"/>
        <end position="627"/>
    </location>
</feature>
<dbReference type="CDD" id="cd05481">
    <property type="entry name" value="retropepsin_like_LTR_1"/>
    <property type="match status" value="1"/>
</dbReference>
<dbReference type="PROSITE" id="PS50878">
    <property type="entry name" value="RT_POL"/>
    <property type="match status" value="1"/>
</dbReference>
<dbReference type="Gene3D" id="1.10.340.70">
    <property type="match status" value="1"/>
</dbReference>
<evidence type="ECO:0000256" key="4">
    <source>
        <dbReference type="SAM" id="MobiDB-lite"/>
    </source>
</evidence>
<proteinExistence type="inferred from homology"/>
<dbReference type="Pfam" id="PF00078">
    <property type="entry name" value="RVT_1"/>
    <property type="match status" value="1"/>
</dbReference>
<feature type="region of interest" description="Disordered" evidence="4">
    <location>
        <begin position="1243"/>
        <end position="1293"/>
    </location>
</feature>
<comment type="similarity">
    <text evidence="1">Belongs to the beta type-B retroviral polymerase family. HERV class-II K(HML-2) pol subfamily.</text>
</comment>
<dbReference type="GO" id="GO:0004523">
    <property type="term" value="F:RNA-DNA hybrid ribonuclease activity"/>
    <property type="evidence" value="ECO:0007669"/>
    <property type="project" value="UniProtKB-EC"/>
</dbReference>
<dbReference type="GO" id="GO:0003676">
    <property type="term" value="F:nucleic acid binding"/>
    <property type="evidence" value="ECO:0007669"/>
    <property type="project" value="InterPro"/>
</dbReference>
<dbReference type="InterPro" id="IPR043128">
    <property type="entry name" value="Rev_trsase/Diguanyl_cyclase"/>
</dbReference>
<dbReference type="PANTHER" id="PTHR37984:SF8">
    <property type="entry name" value="CCHC-TYPE DOMAIN-CONTAINING PROTEIN"/>
    <property type="match status" value="1"/>
</dbReference>
<dbReference type="GeneTree" id="ENSGT00940000169923"/>
<dbReference type="Gene3D" id="3.10.10.10">
    <property type="entry name" value="HIV Type 1 Reverse Transcriptase, subunit A, domain 1"/>
    <property type="match status" value="1"/>
</dbReference>
<dbReference type="CDD" id="cd09274">
    <property type="entry name" value="RNase_HI_RT_Ty3"/>
    <property type="match status" value="1"/>
</dbReference>
<feature type="domain" description="Integrase catalytic" evidence="6">
    <location>
        <begin position="1000"/>
        <end position="1160"/>
    </location>
</feature>
<dbReference type="Gene3D" id="2.40.70.10">
    <property type="entry name" value="Acid Proteases"/>
    <property type="match status" value="1"/>
</dbReference>
<dbReference type="Gene3D" id="3.30.420.10">
    <property type="entry name" value="Ribonuclease H-like superfamily/Ribonuclease H"/>
    <property type="match status" value="1"/>
</dbReference>
<dbReference type="SUPFAM" id="SSF53098">
    <property type="entry name" value="Ribonuclease H-like"/>
    <property type="match status" value="1"/>
</dbReference>
<dbReference type="Gene3D" id="3.30.70.270">
    <property type="match status" value="2"/>
</dbReference>
<evidence type="ECO:0000256" key="2">
    <source>
        <dbReference type="ARBA" id="ARBA00012180"/>
    </source>
</evidence>
<reference evidence="7" key="1">
    <citation type="submission" date="2025-08" db="UniProtKB">
        <authorList>
            <consortium name="Ensembl"/>
        </authorList>
    </citation>
    <scope>IDENTIFICATION</scope>
</reference>
<evidence type="ECO:0000313" key="8">
    <source>
        <dbReference type="Proteomes" id="UP000694620"/>
    </source>
</evidence>
<dbReference type="InterPro" id="IPR041588">
    <property type="entry name" value="Integrase_H2C2"/>
</dbReference>
<organism evidence="7 8">
    <name type="scientific">Erpetoichthys calabaricus</name>
    <name type="common">Rope fish</name>
    <name type="synonym">Calamoichthys calabaricus</name>
    <dbReference type="NCBI Taxonomy" id="27687"/>
    <lineage>
        <taxon>Eukaryota</taxon>
        <taxon>Metazoa</taxon>
        <taxon>Chordata</taxon>
        <taxon>Craniata</taxon>
        <taxon>Vertebrata</taxon>
        <taxon>Euteleostomi</taxon>
        <taxon>Actinopterygii</taxon>
        <taxon>Polypteriformes</taxon>
        <taxon>Polypteridae</taxon>
        <taxon>Erpetoichthys</taxon>
    </lineage>
</organism>
<dbReference type="Pfam" id="PF00665">
    <property type="entry name" value="rve"/>
    <property type="match status" value="1"/>
</dbReference>
<dbReference type="InterPro" id="IPR043502">
    <property type="entry name" value="DNA/RNA_pol_sf"/>
</dbReference>
<dbReference type="FunFam" id="3.30.70.270:FF:000115">
    <property type="entry name" value="Polyprotein of retroviral origin, putative"/>
    <property type="match status" value="1"/>
</dbReference>
<dbReference type="FunFam" id="1.10.340.70:FF:000003">
    <property type="entry name" value="Protein CBG25708"/>
    <property type="match status" value="1"/>
</dbReference>
<dbReference type="EC" id="3.1.26.4" evidence="2"/>
<evidence type="ECO:0000256" key="3">
    <source>
        <dbReference type="ARBA" id="ARBA00039658"/>
    </source>
</evidence>
<name>A0A8C4T5C2_ERPCA</name>
<dbReference type="CDD" id="cd01647">
    <property type="entry name" value="RT_LTR"/>
    <property type="match status" value="1"/>
</dbReference>
<dbReference type="InterPro" id="IPR000477">
    <property type="entry name" value="RT_dom"/>
</dbReference>
<dbReference type="FunFam" id="3.10.10.10:FF:000003">
    <property type="entry name" value="Retrovirus-related Pol polyprotein from transposon 297-like Protein"/>
    <property type="match status" value="1"/>
</dbReference>
<dbReference type="InterPro" id="IPR021109">
    <property type="entry name" value="Peptidase_aspartic_dom_sf"/>
</dbReference>
<accession>A0A8C4T5C2</accession>
<keyword evidence="8" id="KW-1185">Reference proteome</keyword>
<reference evidence="7" key="2">
    <citation type="submission" date="2025-09" db="UniProtKB">
        <authorList>
            <consortium name="Ensembl"/>
        </authorList>
    </citation>
    <scope>IDENTIFICATION</scope>
</reference>
<dbReference type="Pfam" id="PF17921">
    <property type="entry name" value="Integrase_H2C2"/>
    <property type="match status" value="1"/>
</dbReference>
<dbReference type="FunFam" id="3.10.20.370:FF:000001">
    <property type="entry name" value="Retrovirus-related Pol polyprotein from transposon 17.6-like protein"/>
    <property type="match status" value="1"/>
</dbReference>
<dbReference type="Ensembl" id="ENSECRT00000026423.1">
    <property type="protein sequence ID" value="ENSECRP00000025880.1"/>
    <property type="gene ID" value="ENSECRG00000017491.1"/>
</dbReference>
<dbReference type="GO" id="GO:0015074">
    <property type="term" value="P:DNA integration"/>
    <property type="evidence" value="ECO:0007669"/>
    <property type="project" value="InterPro"/>
</dbReference>
<sequence>MEKLQPPPSLQLSGNLAENWKRFKQRFEVYLAAIGADEKSDKMKTCILLHIIGEEALEIYNNFQFDQGEHMKLDVILDKFERYCIPKRNVTFERHKFFTCIQKQGETIDQYVTELRTRSKTCESGELTESLIKDRIVCGIPDNALRERLLRELDLDLEKAVRICRAAETIKVQVKEMCNEENAVHVLNKKGKNKMHLNTEENKSGNKTIYSTKQACGRCGSHHAPRQCPAYNKVCKKCGKNNHVARCCKSQVKPSQVHTVEETEVEEFYIDALTEVNGRRKEWILPVQVNNAIISFKLDTGVQVNIMPEYEYRKLQPRPSLQETEIKITGYSGMQIPVTGQCVACVKYKNKKYSLVFVVVPKRVQAILGLSACEKMNLIERVLTINIEDNTEYEALLQKYSDLFLGLGCLPGEHKIITDKSVSPVIHPCRKVPFALKEKLAEELDRMESLQVIKKINEPTEWVNSLVIVEKKDGKLRICLDPRDLNRAIKREHFKLPTREEIMAQFANAKYFSKLDASSGFWQLKLDESSSKLCTFNAPFGRYQFLRLPFGIASAPEVYHKTIHMIFEHFDGVDTSMDDIIVWGSSKEEHDERLKKVLDATRTANLKLNKGKCLVGVQELTFLGDILSSEGVKPDKSKVSAIENMPRPQCKKDIQRFIGMVNYQAKFIPNLSNILAPLRQLTEKNVEWTWNYEQETAWNEVKKLLIKEPVLKFYDPHKPIKISSDASQSGLGAVLLQKHDETWQPVAYASRSLTGAETRYAQIEKELLSITFACERFHQFVSGQAIMIETDHKPLLALFKKPLNDCPLRIQRMMIKLQRYTLQVTFTPGRWMFTADTLSRAVDEKYRHEEKSSEVIEAYVDMVIKAMPGSDSKTQLIRTETAKDEVMQMLKEVIVQGWPENKHNCNPQVSDYWNCRAELTVVDGIIYKGCKIVIPLSLRKQMLQKIHEGHLGIEKCKKRAREVMYWPKINQDVSNEVERCSVCLNYRPSNPSEPLSPHPVPERPYEKVGVDLFTCHGKDFLMVTDYFSAYPEVCALNTTNSETVIKCLKAVFSRYGVPNVVFSDNGPQFTSLHFKNFAKEWDFVHQMSSPNYPQSNGLVERSIQTIKHLMKKSKESGSDFYKSLLIYRSTPLEHGASPAQLLMGRRLRSNLPMKQTLLKSGMEDKVRKVKENIKRKQKIYFDRGTRILPELEIGEEVRIKESSTKTWNLQGAVKEQIDPRSYIVETSDGTVLRRNRRDIVVDKTSKEPSKVSTETVEMTTSTSRMSESGRDSSETLRRSSRVKQPPTRLIETC</sequence>
<dbReference type="Proteomes" id="UP000694620">
    <property type="component" value="Unassembled WGS sequence"/>
</dbReference>
<dbReference type="InterPro" id="IPR050951">
    <property type="entry name" value="Retrovirus_Pol_polyprotein"/>
</dbReference>
<dbReference type="InterPro" id="IPR041577">
    <property type="entry name" value="RT_RNaseH_2"/>
</dbReference>
<evidence type="ECO:0000259" key="6">
    <source>
        <dbReference type="PROSITE" id="PS50994"/>
    </source>
</evidence>
<dbReference type="InterPro" id="IPR012337">
    <property type="entry name" value="RNaseH-like_sf"/>
</dbReference>
<evidence type="ECO:0000256" key="1">
    <source>
        <dbReference type="ARBA" id="ARBA00010879"/>
    </source>
</evidence>
<dbReference type="FunFam" id="3.30.420.10:FF:000063">
    <property type="entry name" value="Retrovirus-related Pol polyprotein from transposon 297-like Protein"/>
    <property type="match status" value="1"/>
</dbReference>
<evidence type="ECO:0000313" key="7">
    <source>
        <dbReference type="Ensembl" id="ENSECRP00000025880.1"/>
    </source>
</evidence>
<evidence type="ECO:0000259" key="5">
    <source>
        <dbReference type="PROSITE" id="PS50878"/>
    </source>
</evidence>
<dbReference type="PANTHER" id="PTHR37984">
    <property type="entry name" value="PROTEIN CBG26694"/>
    <property type="match status" value="1"/>
</dbReference>
<feature type="compositionally biased region" description="Low complexity" evidence="4">
    <location>
        <begin position="1251"/>
        <end position="1266"/>
    </location>
</feature>
<dbReference type="PROSITE" id="PS50994">
    <property type="entry name" value="INTEGRASE"/>
    <property type="match status" value="1"/>
</dbReference>
<dbReference type="SUPFAM" id="SSF50630">
    <property type="entry name" value="Acid proteases"/>
    <property type="match status" value="1"/>
</dbReference>
<dbReference type="InterPro" id="IPR001584">
    <property type="entry name" value="Integrase_cat-core"/>
</dbReference>
<dbReference type="InterPro" id="IPR036397">
    <property type="entry name" value="RNaseH_sf"/>
</dbReference>